<gene>
    <name evidence="2" type="ORF">LIER_04574</name>
</gene>
<dbReference type="AlphaFoldDB" id="A0AAV3P1Y0"/>
<evidence type="ECO:0000313" key="2">
    <source>
        <dbReference type="EMBL" id="GAA0144027.1"/>
    </source>
</evidence>
<feature type="compositionally biased region" description="Acidic residues" evidence="1">
    <location>
        <begin position="87"/>
        <end position="96"/>
    </location>
</feature>
<keyword evidence="3" id="KW-1185">Reference proteome</keyword>
<evidence type="ECO:0000313" key="3">
    <source>
        <dbReference type="Proteomes" id="UP001454036"/>
    </source>
</evidence>
<dbReference type="EMBL" id="BAABME010000593">
    <property type="protein sequence ID" value="GAA0144027.1"/>
    <property type="molecule type" value="Genomic_DNA"/>
</dbReference>
<feature type="region of interest" description="Disordered" evidence="1">
    <location>
        <begin position="84"/>
        <end position="104"/>
    </location>
</feature>
<proteinExistence type="predicted"/>
<accession>A0AAV3P1Y0</accession>
<sequence length="104" mass="12040">MPILKQPRYSPFLPLFKLSRYGFHLSPIKPTLPNKLPREYIDYLFDLKYHFPLKMSPISKKVWSGMRVRVDEDGEDEYDYAIPACMEGDDDDDDGGGYDYAPAA</sequence>
<protein>
    <submittedName>
        <fullName evidence="2">Uncharacterized protein</fullName>
    </submittedName>
</protein>
<evidence type="ECO:0000256" key="1">
    <source>
        <dbReference type="SAM" id="MobiDB-lite"/>
    </source>
</evidence>
<comment type="caution">
    <text evidence="2">The sequence shown here is derived from an EMBL/GenBank/DDBJ whole genome shotgun (WGS) entry which is preliminary data.</text>
</comment>
<name>A0AAV3P1Y0_LITER</name>
<reference evidence="2 3" key="1">
    <citation type="submission" date="2024-01" db="EMBL/GenBank/DDBJ databases">
        <title>The complete chloroplast genome sequence of Lithospermum erythrorhizon: insights into the phylogenetic relationship among Boraginaceae species and the maternal lineages of purple gromwells.</title>
        <authorList>
            <person name="Okada T."/>
            <person name="Watanabe K."/>
        </authorList>
    </citation>
    <scope>NUCLEOTIDE SEQUENCE [LARGE SCALE GENOMIC DNA]</scope>
</reference>
<organism evidence="2 3">
    <name type="scientific">Lithospermum erythrorhizon</name>
    <name type="common">Purple gromwell</name>
    <name type="synonym">Lithospermum officinale var. erythrorhizon</name>
    <dbReference type="NCBI Taxonomy" id="34254"/>
    <lineage>
        <taxon>Eukaryota</taxon>
        <taxon>Viridiplantae</taxon>
        <taxon>Streptophyta</taxon>
        <taxon>Embryophyta</taxon>
        <taxon>Tracheophyta</taxon>
        <taxon>Spermatophyta</taxon>
        <taxon>Magnoliopsida</taxon>
        <taxon>eudicotyledons</taxon>
        <taxon>Gunneridae</taxon>
        <taxon>Pentapetalae</taxon>
        <taxon>asterids</taxon>
        <taxon>lamiids</taxon>
        <taxon>Boraginales</taxon>
        <taxon>Boraginaceae</taxon>
        <taxon>Boraginoideae</taxon>
        <taxon>Lithospermeae</taxon>
        <taxon>Lithospermum</taxon>
    </lineage>
</organism>
<dbReference type="Proteomes" id="UP001454036">
    <property type="component" value="Unassembled WGS sequence"/>
</dbReference>